<feature type="signal peptide" evidence="3">
    <location>
        <begin position="1"/>
        <end position="19"/>
    </location>
</feature>
<evidence type="ECO:0000313" key="5">
    <source>
        <dbReference type="EMBL" id="MFB9135505.1"/>
    </source>
</evidence>
<organism evidence="5 6">
    <name type="scientific">Vibrio olivae</name>
    <dbReference type="NCBI Taxonomy" id="1243002"/>
    <lineage>
        <taxon>Bacteria</taxon>
        <taxon>Pseudomonadati</taxon>
        <taxon>Pseudomonadota</taxon>
        <taxon>Gammaproteobacteria</taxon>
        <taxon>Vibrionales</taxon>
        <taxon>Vibrionaceae</taxon>
        <taxon>Vibrio</taxon>
    </lineage>
</organism>
<protein>
    <submittedName>
        <fullName evidence="5">Polysaccharide lyase family 1 protein</fullName>
    </submittedName>
</protein>
<keyword evidence="2" id="KW-0964">Secreted</keyword>
<evidence type="ECO:0000256" key="2">
    <source>
        <dbReference type="RuleBase" id="RU361173"/>
    </source>
</evidence>
<keyword evidence="3" id="KW-0732">Signal</keyword>
<dbReference type="SMART" id="SM00656">
    <property type="entry name" value="Amb_all"/>
    <property type="match status" value="1"/>
</dbReference>
<dbReference type="GO" id="GO:0016829">
    <property type="term" value="F:lyase activity"/>
    <property type="evidence" value="ECO:0007669"/>
    <property type="project" value="UniProtKB-KW"/>
</dbReference>
<dbReference type="Gene3D" id="2.160.20.10">
    <property type="entry name" value="Single-stranded right-handed beta-helix, Pectin lyase-like"/>
    <property type="match status" value="1"/>
</dbReference>
<keyword evidence="6" id="KW-1185">Reference proteome</keyword>
<evidence type="ECO:0000259" key="4">
    <source>
        <dbReference type="SMART" id="SM00656"/>
    </source>
</evidence>
<gene>
    <name evidence="5" type="ORF">ACFFUV_11085</name>
</gene>
<comment type="subcellular location">
    <subcellularLocation>
        <location evidence="2">Secreted</location>
    </subcellularLocation>
</comment>
<dbReference type="PANTHER" id="PTHR31683">
    <property type="entry name" value="PECTATE LYASE 18-RELATED"/>
    <property type="match status" value="1"/>
</dbReference>
<dbReference type="PANTHER" id="PTHR31683:SF18">
    <property type="entry name" value="PECTATE LYASE 21-RELATED"/>
    <property type="match status" value="1"/>
</dbReference>
<keyword evidence="2" id="KW-0119">Carbohydrate metabolism</keyword>
<dbReference type="InterPro" id="IPR002022">
    <property type="entry name" value="Pec_lyase"/>
</dbReference>
<dbReference type="SUPFAM" id="SSF51126">
    <property type="entry name" value="Pectin lyase-like"/>
    <property type="match status" value="1"/>
</dbReference>
<dbReference type="Proteomes" id="UP001589645">
    <property type="component" value="Unassembled WGS sequence"/>
</dbReference>
<sequence length="551" mass="61290">MKKLSYLSLSLMMAFPAMAADNACNSQTDSSPSSLGATGWAEGATGGCGAPAKHTYTVTNRQQLIDALYDGQPTILPSGEWVEPSHQKKIIYIKGSIDLNADENGNPIKPEHYMAMCSGNTFTSYDQFFAKYLKTYTPQQWNKQSLVNGRPPELSGELESLRQCFSKKQSQHIVLRVGSNTSLIGLGSDAEIKHGQLRLGQLRFDRAANKERPYNFKAENIVIRNIRFTDAFDDFPGWGPRDSFKVDKKQFGQGNCSDVYVDDTKNPTGCSLRGGRWNSEYDNITVENAQQVWIDHNSFSDGERTDDKFPPVWEAPYNEKTQKVQHHDALLDIVGASSNVTVSNNHFKHHDKVGLIGGSDSANKLTGYGPSALDVTMHDNYYETTGQRMPRVRFGRVHVYNNVYDVDYRKSPYPKYRLGDAMMVGTAGKIFAENNVFNVPGKQKDIINKLIGFSSKQKNKDKCMAQGWSEAECGSYYFAHNNVLNGTEVDLIPVASKKAAKSSSNAPLTILDPNSDQSYWLPSKNYSYLLKPTARLSEHVKTNAGSGKLAQ</sequence>
<dbReference type="Pfam" id="PF00544">
    <property type="entry name" value="Pectate_lyase_4"/>
    <property type="match status" value="1"/>
</dbReference>
<evidence type="ECO:0000256" key="1">
    <source>
        <dbReference type="ARBA" id="ARBA00023239"/>
    </source>
</evidence>
<keyword evidence="1 2" id="KW-0456">Lyase</keyword>
<dbReference type="InterPro" id="IPR045032">
    <property type="entry name" value="PEL"/>
</dbReference>
<reference evidence="5 6" key="1">
    <citation type="submission" date="2024-09" db="EMBL/GenBank/DDBJ databases">
        <authorList>
            <person name="Sun Q."/>
            <person name="Mori K."/>
        </authorList>
    </citation>
    <scope>NUCLEOTIDE SEQUENCE [LARGE SCALE GENOMIC DNA]</scope>
    <source>
        <strain evidence="5 6">CECT 8064</strain>
    </source>
</reference>
<comment type="similarity">
    <text evidence="2">Belongs to the polysaccharide lyase 1 family.</text>
</comment>
<feature type="domain" description="Pectate lyase" evidence="4">
    <location>
        <begin position="137"/>
        <end position="443"/>
    </location>
</feature>
<accession>A0ABV5HNH5</accession>
<dbReference type="EMBL" id="JBHMEP010000002">
    <property type="protein sequence ID" value="MFB9135505.1"/>
    <property type="molecule type" value="Genomic_DNA"/>
</dbReference>
<keyword evidence="2" id="KW-0624">Polysaccharide degradation</keyword>
<dbReference type="InterPro" id="IPR011050">
    <property type="entry name" value="Pectin_lyase_fold/virulence"/>
</dbReference>
<name>A0ABV5HNH5_9VIBR</name>
<evidence type="ECO:0000256" key="3">
    <source>
        <dbReference type="SAM" id="SignalP"/>
    </source>
</evidence>
<dbReference type="InterPro" id="IPR012334">
    <property type="entry name" value="Pectin_lyas_fold"/>
</dbReference>
<feature type="chain" id="PRO_5045376019" evidence="3">
    <location>
        <begin position="20"/>
        <end position="551"/>
    </location>
</feature>
<proteinExistence type="inferred from homology"/>
<comment type="caution">
    <text evidence="5">The sequence shown here is derived from an EMBL/GenBank/DDBJ whole genome shotgun (WGS) entry which is preliminary data.</text>
</comment>
<dbReference type="RefSeq" id="WP_390192476.1">
    <property type="nucleotide sequence ID" value="NZ_JBHMEP010000002.1"/>
</dbReference>
<evidence type="ECO:0000313" key="6">
    <source>
        <dbReference type="Proteomes" id="UP001589645"/>
    </source>
</evidence>